<comment type="catalytic activity">
    <reaction evidence="1">
        <text>sn-glycerol 3-phosphate + NAD(+) = dihydroxyacetone phosphate + NADH + H(+)</text>
        <dbReference type="Rhea" id="RHEA:11092"/>
        <dbReference type="ChEBI" id="CHEBI:15378"/>
        <dbReference type="ChEBI" id="CHEBI:57540"/>
        <dbReference type="ChEBI" id="CHEBI:57597"/>
        <dbReference type="ChEBI" id="CHEBI:57642"/>
        <dbReference type="ChEBI" id="CHEBI:57945"/>
        <dbReference type="EC" id="1.1.1.8"/>
    </reaction>
</comment>
<reference evidence="3" key="3">
    <citation type="submission" date="2023-05" db="EMBL/GenBank/DDBJ databases">
        <authorList>
            <person name="Smith C.H."/>
        </authorList>
    </citation>
    <scope>NUCLEOTIDE SEQUENCE</scope>
    <source>
        <strain evidence="3">CHS0354</strain>
        <tissue evidence="3">Mantle</tissue>
    </source>
</reference>
<evidence type="ECO:0000313" key="4">
    <source>
        <dbReference type="Proteomes" id="UP001195483"/>
    </source>
</evidence>
<proteinExistence type="predicted"/>
<dbReference type="EMBL" id="JAEAOA010001653">
    <property type="protein sequence ID" value="KAK3596116.1"/>
    <property type="molecule type" value="Genomic_DNA"/>
</dbReference>
<dbReference type="Gene3D" id="3.40.50.720">
    <property type="entry name" value="NAD(P)-binding Rossmann-like Domain"/>
    <property type="match status" value="1"/>
</dbReference>
<accession>A0AAE0VZQ6</accession>
<dbReference type="PANTHER" id="PTHR11728:SF1">
    <property type="entry name" value="GLYCEROL-3-PHOSPHATE DEHYDROGENASE [NAD(+)] 2, CHLOROPLASTIC"/>
    <property type="match status" value="1"/>
</dbReference>
<name>A0AAE0VZQ6_9BIVA</name>
<dbReference type="AlphaFoldDB" id="A0AAE0VZQ6"/>
<evidence type="ECO:0000259" key="2">
    <source>
        <dbReference type="Pfam" id="PF01210"/>
    </source>
</evidence>
<sequence length="166" mass="18660">MTRMDIKNAAVVGSGRWGTAMALYLHQIGVKSALLARDGQKATEIRTNNCSPRLTKYKLPENLTVSAFTDYDFSTCDALFISHRLADRVFSEGLLDAGKPAAETLACQDSTLGKSFQRQLSSAFFRLYFTHDVLGVAYKGALKNIYAVCRRFHRRTQSEMKKPRRL</sequence>
<dbReference type="InterPro" id="IPR036291">
    <property type="entry name" value="NAD(P)-bd_dom_sf"/>
</dbReference>
<dbReference type="Pfam" id="PF01210">
    <property type="entry name" value="NAD_Gly3P_dh_N"/>
    <property type="match status" value="1"/>
</dbReference>
<dbReference type="GO" id="GO:0005829">
    <property type="term" value="C:cytosol"/>
    <property type="evidence" value="ECO:0007669"/>
    <property type="project" value="TreeGrafter"/>
</dbReference>
<reference evidence="3" key="2">
    <citation type="journal article" date="2021" name="Genome Biol. Evol.">
        <title>Developing a high-quality reference genome for a parasitic bivalve with doubly uniparental inheritance (Bivalvia: Unionida).</title>
        <authorList>
            <person name="Smith C.H."/>
        </authorList>
    </citation>
    <scope>NUCLEOTIDE SEQUENCE</scope>
    <source>
        <strain evidence="3">CHS0354</strain>
        <tissue evidence="3">Mantle</tissue>
    </source>
</reference>
<organism evidence="3 4">
    <name type="scientific">Potamilus streckersoni</name>
    <dbReference type="NCBI Taxonomy" id="2493646"/>
    <lineage>
        <taxon>Eukaryota</taxon>
        <taxon>Metazoa</taxon>
        <taxon>Spiralia</taxon>
        <taxon>Lophotrochozoa</taxon>
        <taxon>Mollusca</taxon>
        <taxon>Bivalvia</taxon>
        <taxon>Autobranchia</taxon>
        <taxon>Heteroconchia</taxon>
        <taxon>Palaeoheterodonta</taxon>
        <taxon>Unionida</taxon>
        <taxon>Unionoidea</taxon>
        <taxon>Unionidae</taxon>
        <taxon>Ambleminae</taxon>
        <taxon>Lampsilini</taxon>
        <taxon>Potamilus</taxon>
    </lineage>
</organism>
<dbReference type="SUPFAM" id="SSF51735">
    <property type="entry name" value="NAD(P)-binding Rossmann-fold domains"/>
    <property type="match status" value="1"/>
</dbReference>
<dbReference type="InterPro" id="IPR011128">
    <property type="entry name" value="G3P_DH_NAD-dep_N"/>
</dbReference>
<reference evidence="3" key="1">
    <citation type="journal article" date="2021" name="Genome Biol. Evol.">
        <title>A High-Quality Reference Genome for a Parasitic Bivalve with Doubly Uniparental Inheritance (Bivalvia: Unionida).</title>
        <authorList>
            <person name="Smith C.H."/>
        </authorList>
    </citation>
    <scope>NUCLEOTIDE SEQUENCE</scope>
    <source>
        <strain evidence="3">CHS0354</strain>
    </source>
</reference>
<protein>
    <recommendedName>
        <fullName evidence="2">Glycerol-3-phosphate dehydrogenase NAD-dependent N-terminal domain-containing protein</fullName>
    </recommendedName>
</protein>
<dbReference type="GO" id="GO:0051287">
    <property type="term" value="F:NAD binding"/>
    <property type="evidence" value="ECO:0007669"/>
    <property type="project" value="InterPro"/>
</dbReference>
<dbReference type="PANTHER" id="PTHR11728">
    <property type="entry name" value="GLYCEROL-3-PHOSPHATE DEHYDROGENASE"/>
    <property type="match status" value="1"/>
</dbReference>
<evidence type="ECO:0000256" key="1">
    <source>
        <dbReference type="ARBA" id="ARBA00048683"/>
    </source>
</evidence>
<comment type="caution">
    <text evidence="3">The sequence shown here is derived from an EMBL/GenBank/DDBJ whole genome shotgun (WGS) entry which is preliminary data.</text>
</comment>
<dbReference type="GO" id="GO:0141152">
    <property type="term" value="F:glycerol-3-phosphate dehydrogenase (NAD+) activity"/>
    <property type="evidence" value="ECO:0007669"/>
    <property type="project" value="UniProtKB-EC"/>
</dbReference>
<dbReference type="Proteomes" id="UP001195483">
    <property type="component" value="Unassembled WGS sequence"/>
</dbReference>
<evidence type="ECO:0000313" key="3">
    <source>
        <dbReference type="EMBL" id="KAK3596116.1"/>
    </source>
</evidence>
<dbReference type="GO" id="GO:0046168">
    <property type="term" value="P:glycerol-3-phosphate catabolic process"/>
    <property type="evidence" value="ECO:0007669"/>
    <property type="project" value="InterPro"/>
</dbReference>
<feature type="domain" description="Glycerol-3-phosphate dehydrogenase NAD-dependent N-terminal" evidence="2">
    <location>
        <begin position="10"/>
        <end position="74"/>
    </location>
</feature>
<gene>
    <name evidence="3" type="ORF">CHS0354_027386</name>
</gene>
<keyword evidence="4" id="KW-1185">Reference proteome</keyword>